<feature type="transmembrane region" description="Helical" evidence="6">
    <location>
        <begin position="284"/>
        <end position="302"/>
    </location>
</feature>
<dbReference type="Proteomes" id="UP000178526">
    <property type="component" value="Unassembled WGS sequence"/>
</dbReference>
<feature type="transmembrane region" description="Helical" evidence="6">
    <location>
        <begin position="103"/>
        <end position="124"/>
    </location>
</feature>
<gene>
    <name evidence="7" type="ORF">A2042_08545</name>
</gene>
<evidence type="ECO:0000256" key="5">
    <source>
        <dbReference type="ARBA" id="ARBA00023136"/>
    </source>
</evidence>
<comment type="subcellular location">
    <subcellularLocation>
        <location evidence="1">Cell membrane</location>
        <topology evidence="1">Multi-pass membrane protein</topology>
    </subcellularLocation>
</comment>
<keyword evidence="3 6" id="KW-0812">Transmembrane</keyword>
<evidence type="ECO:0000313" key="7">
    <source>
        <dbReference type="EMBL" id="OGL40220.1"/>
    </source>
</evidence>
<feature type="transmembrane region" description="Helical" evidence="6">
    <location>
        <begin position="12"/>
        <end position="30"/>
    </location>
</feature>
<dbReference type="GO" id="GO:0043190">
    <property type="term" value="C:ATP-binding cassette (ABC) transporter complex"/>
    <property type="evidence" value="ECO:0007669"/>
    <property type="project" value="TreeGrafter"/>
</dbReference>
<evidence type="ECO:0000256" key="6">
    <source>
        <dbReference type="SAM" id="Phobius"/>
    </source>
</evidence>
<dbReference type="PANTHER" id="PTHR33529:SF6">
    <property type="entry name" value="YJGP_YJGQ FAMILY PERMEASE"/>
    <property type="match status" value="1"/>
</dbReference>
<evidence type="ECO:0000256" key="3">
    <source>
        <dbReference type="ARBA" id="ARBA00022692"/>
    </source>
</evidence>
<proteinExistence type="predicted"/>
<dbReference type="GO" id="GO:0015920">
    <property type="term" value="P:lipopolysaccharide transport"/>
    <property type="evidence" value="ECO:0007669"/>
    <property type="project" value="TreeGrafter"/>
</dbReference>
<feature type="transmembrane region" description="Helical" evidence="6">
    <location>
        <begin position="60"/>
        <end position="82"/>
    </location>
</feature>
<dbReference type="Pfam" id="PF03739">
    <property type="entry name" value="LptF_LptG"/>
    <property type="match status" value="1"/>
</dbReference>
<dbReference type="EMBL" id="MGDB01000105">
    <property type="protein sequence ID" value="OGL40220.1"/>
    <property type="molecule type" value="Genomic_DNA"/>
</dbReference>
<dbReference type="InterPro" id="IPR005495">
    <property type="entry name" value="LptG/LptF_permease"/>
</dbReference>
<organism evidence="7 8">
    <name type="scientific">Candidatus Schekmanbacteria bacterium GWA2_38_11</name>
    <dbReference type="NCBI Taxonomy" id="1817876"/>
    <lineage>
        <taxon>Bacteria</taxon>
        <taxon>Candidatus Schekmaniibacteriota</taxon>
    </lineage>
</organism>
<evidence type="ECO:0000256" key="2">
    <source>
        <dbReference type="ARBA" id="ARBA00022475"/>
    </source>
</evidence>
<name>A0A1F7RFV8_9BACT</name>
<keyword evidence="5 6" id="KW-0472">Membrane</keyword>
<dbReference type="AlphaFoldDB" id="A0A1F7RFV8"/>
<sequence length="366" mass="42021">MKVFDKYVIREFLRTLGVTVLIFLSVYLIADMFERMDDIIENQPFATIVLNYYIYKIPSMIFNVFPFAMLFAVLLTIRNFIIHNELIAIRSNAITLYRIFKPIVILGILASFLTLGVNELILPFTNQKVHDLGYVLKGKKNPAYKPSKNSIQQLWYRGAGNRFYNMDLLIRSAKEIDKMTIFTLDKNYQLKERLDAEKVLYQNGKWVFFDGVIRIFTGENWVTRDRFVMRVLPLKETFSDFMRVEKKSEEMPFLELKAYLERLKRSGIAPDQYRTYVVDLYSKLSIPAACAVMVLLGIPFALKTGRYKGTAVGVALSIALGFSYWIIYYVGISLGHGGSLPPVIASFAPAVIFGAIGTYSFIHLED</sequence>
<evidence type="ECO:0000313" key="8">
    <source>
        <dbReference type="Proteomes" id="UP000178526"/>
    </source>
</evidence>
<protein>
    <recommendedName>
        <fullName evidence="9">LPS export ABC transporter permease LptG</fullName>
    </recommendedName>
</protein>
<keyword evidence="4 6" id="KW-1133">Transmembrane helix</keyword>
<comment type="caution">
    <text evidence="7">The sequence shown here is derived from an EMBL/GenBank/DDBJ whole genome shotgun (WGS) entry which is preliminary data.</text>
</comment>
<accession>A0A1F7RFV8</accession>
<feature type="transmembrane region" description="Helical" evidence="6">
    <location>
        <begin position="343"/>
        <end position="362"/>
    </location>
</feature>
<evidence type="ECO:0000256" key="4">
    <source>
        <dbReference type="ARBA" id="ARBA00022989"/>
    </source>
</evidence>
<keyword evidence="2" id="KW-1003">Cell membrane</keyword>
<evidence type="ECO:0008006" key="9">
    <source>
        <dbReference type="Google" id="ProtNLM"/>
    </source>
</evidence>
<dbReference type="PANTHER" id="PTHR33529">
    <property type="entry name" value="SLR0882 PROTEIN-RELATED"/>
    <property type="match status" value="1"/>
</dbReference>
<feature type="transmembrane region" description="Helical" evidence="6">
    <location>
        <begin position="309"/>
        <end position="331"/>
    </location>
</feature>
<evidence type="ECO:0000256" key="1">
    <source>
        <dbReference type="ARBA" id="ARBA00004651"/>
    </source>
</evidence>
<reference evidence="7 8" key="1">
    <citation type="journal article" date="2016" name="Nat. Commun.">
        <title>Thousands of microbial genomes shed light on interconnected biogeochemical processes in an aquifer system.</title>
        <authorList>
            <person name="Anantharaman K."/>
            <person name="Brown C.T."/>
            <person name="Hug L.A."/>
            <person name="Sharon I."/>
            <person name="Castelle C.J."/>
            <person name="Probst A.J."/>
            <person name="Thomas B.C."/>
            <person name="Singh A."/>
            <person name="Wilkins M.J."/>
            <person name="Karaoz U."/>
            <person name="Brodie E.L."/>
            <person name="Williams K.H."/>
            <person name="Hubbard S.S."/>
            <person name="Banfield J.F."/>
        </authorList>
    </citation>
    <scope>NUCLEOTIDE SEQUENCE [LARGE SCALE GENOMIC DNA]</scope>
</reference>